<dbReference type="WBParaSite" id="SMRG1_45950.1">
    <property type="protein sequence ID" value="SMRG1_45950.1"/>
    <property type="gene ID" value="SMRG1_45950"/>
</dbReference>
<protein>
    <submittedName>
        <fullName evidence="2">Uncharacterized protein</fullName>
    </submittedName>
</protein>
<proteinExistence type="predicted"/>
<dbReference type="AlphaFoldDB" id="A0AA84ZST6"/>
<accession>A0AA84ZST6</accession>
<name>A0AA84ZST6_9TREM</name>
<dbReference type="Proteomes" id="UP000050790">
    <property type="component" value="Unassembled WGS sequence"/>
</dbReference>
<reference evidence="2" key="1">
    <citation type="submission" date="2023-11" db="UniProtKB">
        <authorList>
            <consortium name="WormBaseParasite"/>
        </authorList>
    </citation>
    <scope>IDENTIFICATION</scope>
</reference>
<evidence type="ECO:0000313" key="2">
    <source>
        <dbReference type="WBParaSite" id="SMRG1_45950.1"/>
    </source>
</evidence>
<sequence length="85" mass="9839">MRISLNQSHSVVNGTFNKYLNVQSIIPKFSFQIYDNNVTEYEVGYKGDTHHITMDETLDTKVRRGYIQISIPGSLNHEYDILNES</sequence>
<evidence type="ECO:0000313" key="1">
    <source>
        <dbReference type="Proteomes" id="UP000050790"/>
    </source>
</evidence>
<organism evidence="1 2">
    <name type="scientific">Schistosoma margrebowiei</name>
    <dbReference type="NCBI Taxonomy" id="48269"/>
    <lineage>
        <taxon>Eukaryota</taxon>
        <taxon>Metazoa</taxon>
        <taxon>Spiralia</taxon>
        <taxon>Lophotrochozoa</taxon>
        <taxon>Platyhelminthes</taxon>
        <taxon>Trematoda</taxon>
        <taxon>Digenea</taxon>
        <taxon>Strigeidida</taxon>
        <taxon>Schistosomatoidea</taxon>
        <taxon>Schistosomatidae</taxon>
        <taxon>Schistosoma</taxon>
    </lineage>
</organism>